<keyword evidence="1" id="KW-0677">Repeat</keyword>
<evidence type="ECO:0000259" key="3">
    <source>
        <dbReference type="Pfam" id="PF24883"/>
    </source>
</evidence>
<evidence type="ECO:0000256" key="2">
    <source>
        <dbReference type="SAM" id="MobiDB-lite"/>
    </source>
</evidence>
<dbReference type="PANTHER" id="PTHR10039:SF5">
    <property type="entry name" value="NACHT DOMAIN-CONTAINING PROTEIN"/>
    <property type="match status" value="1"/>
</dbReference>
<organism evidence="5 6">
    <name type="scientific">Pseudallescheria apiosperma</name>
    <name type="common">Scedosporium apiospermum</name>
    <dbReference type="NCBI Taxonomy" id="563466"/>
    <lineage>
        <taxon>Eukaryota</taxon>
        <taxon>Fungi</taxon>
        <taxon>Dikarya</taxon>
        <taxon>Ascomycota</taxon>
        <taxon>Pezizomycotina</taxon>
        <taxon>Sordariomycetes</taxon>
        <taxon>Hypocreomycetidae</taxon>
        <taxon>Microascales</taxon>
        <taxon>Microascaceae</taxon>
        <taxon>Scedosporium</taxon>
    </lineage>
</organism>
<comment type="caution">
    <text evidence="5">The sequence shown here is derived from an EMBL/GenBank/DDBJ whole genome shotgun (WGS) entry which is preliminary data.</text>
</comment>
<evidence type="ECO:0000259" key="4">
    <source>
        <dbReference type="Pfam" id="PF25053"/>
    </source>
</evidence>
<dbReference type="InterPro" id="IPR056693">
    <property type="entry name" value="DUF7791"/>
</dbReference>
<dbReference type="AlphaFoldDB" id="A0A084G8L6"/>
<dbReference type="Proteomes" id="UP000028545">
    <property type="component" value="Unassembled WGS sequence"/>
</dbReference>
<dbReference type="EMBL" id="JOWA01000091">
    <property type="protein sequence ID" value="KEZ43678.1"/>
    <property type="molecule type" value="Genomic_DNA"/>
</dbReference>
<evidence type="ECO:0000313" key="6">
    <source>
        <dbReference type="Proteomes" id="UP000028545"/>
    </source>
</evidence>
<accession>A0A084G8L6</accession>
<dbReference type="OMA" id="MSWIPIR"/>
<dbReference type="VEuPathDB" id="FungiDB:SAPIO_CDS4293"/>
<keyword evidence="6" id="KW-1185">Reference proteome</keyword>
<name>A0A084G8L6_PSEDA</name>
<dbReference type="OrthoDB" id="443402at2759"/>
<dbReference type="InterPro" id="IPR056884">
    <property type="entry name" value="NPHP3-like_N"/>
</dbReference>
<dbReference type="KEGG" id="sapo:SAPIO_CDS4293"/>
<proteinExistence type="predicted"/>
<gene>
    <name evidence="5" type="ORF">SAPIO_CDS4293</name>
</gene>
<dbReference type="Gene3D" id="3.40.50.300">
    <property type="entry name" value="P-loop containing nucleotide triphosphate hydrolases"/>
    <property type="match status" value="1"/>
</dbReference>
<evidence type="ECO:0000313" key="5">
    <source>
        <dbReference type="EMBL" id="KEZ43678.1"/>
    </source>
</evidence>
<evidence type="ECO:0008006" key="7">
    <source>
        <dbReference type="Google" id="ProtNLM"/>
    </source>
</evidence>
<dbReference type="HOGENOM" id="CLU_002341_4_3_1"/>
<feature type="region of interest" description="Disordered" evidence="2">
    <location>
        <begin position="243"/>
        <end position="271"/>
    </location>
</feature>
<dbReference type="PANTHER" id="PTHR10039">
    <property type="entry name" value="AMELOGENIN"/>
    <property type="match status" value="1"/>
</dbReference>
<feature type="domain" description="Nephrocystin 3-like N-terminal" evidence="3">
    <location>
        <begin position="282"/>
        <end position="457"/>
    </location>
</feature>
<dbReference type="RefSeq" id="XP_016643477.1">
    <property type="nucleotide sequence ID" value="XM_016786875.1"/>
</dbReference>
<dbReference type="Pfam" id="PF25053">
    <property type="entry name" value="DUF7791"/>
    <property type="match status" value="1"/>
</dbReference>
<dbReference type="SUPFAM" id="SSF52540">
    <property type="entry name" value="P-loop containing nucleoside triphosphate hydrolases"/>
    <property type="match status" value="1"/>
</dbReference>
<protein>
    <recommendedName>
        <fullName evidence="7">NACHT domain-containing protein</fullName>
    </recommendedName>
</protein>
<dbReference type="GeneID" id="27723365"/>
<sequence>MDPASAIGLASSIITFIEFSCKVVTIANELYESNNGMTKENARILKVIGDLKESSLGLKVDTGSSSKHDVALQDLAKECESTSGELIAILEKLKLASQSKRERLKKAFDSQRKRKAIASLESRLGEYRNQMGFRLLCLLNEETSTTKKQLDVVQAASKKLDCASSAKLEDIRRELISLLSPLQDANLLSKINEKLQSLQAVVKSTDRETRILEHLHFETIHTREDSIEDAPYETFRWILDSEDNNHRESNPKTSRHALSSSPKRTGDEDVSLPTTMKSARELLQNWLSSGTGVFHISGKAGSGKSTLMKLLCTHRRTHELLRSWVGDRKLIFARFYFWNPGSDLQKSLDGLYRSILFHVLRQCPQLIPSVFPDQWEQLSADDSSSRRLEVDLFRPPQIKKAFDGLIQTSLDSENIAICLFIDGLDEYNAKAYDHRLLAERICRWAVSKNVKICVSSRPHVEFVDTFDKRLRINLHDLTAQDITRLGCRMFENSSNFSRIKETYYALVEEIVSLAEGVFLWAHLVLKSIISEVALYSSYKRLRQKIRSMPRELDELYDKILGGMEPDDRTRANLLLLLMLSKPFSTLSPIYFAGLEITGITTDPDFPSDGQVIPFMLEEDYHVQCDIITRQISSLTRGLLVVTTDPSLLLLDTHPSVRIDFFHRTVQDYLETPRRLTELLEEFANIDLLQLHGRLKLVPIIRYIHEELRNGFEQRNVSSAVFPATTDARGLNALLSAALGAANPSLSDPSKREDFTRLLRDPDDRSYAMLGGASESDVLFDNFAKDWLVRPW</sequence>
<dbReference type="InterPro" id="IPR027417">
    <property type="entry name" value="P-loop_NTPase"/>
</dbReference>
<dbReference type="Pfam" id="PF24883">
    <property type="entry name" value="NPHP3_N"/>
    <property type="match status" value="1"/>
</dbReference>
<evidence type="ECO:0000256" key="1">
    <source>
        <dbReference type="ARBA" id="ARBA00022737"/>
    </source>
</evidence>
<feature type="domain" description="DUF7791" evidence="4">
    <location>
        <begin position="594"/>
        <end position="680"/>
    </location>
</feature>
<reference evidence="5 6" key="1">
    <citation type="journal article" date="2014" name="Genome Announc.">
        <title>Draft genome sequence of the pathogenic fungus Scedosporium apiospermum.</title>
        <authorList>
            <person name="Vandeputte P."/>
            <person name="Ghamrawi S."/>
            <person name="Rechenmann M."/>
            <person name="Iltis A."/>
            <person name="Giraud S."/>
            <person name="Fleury M."/>
            <person name="Thornton C."/>
            <person name="Delhaes L."/>
            <person name="Meyer W."/>
            <person name="Papon N."/>
            <person name="Bouchara J.P."/>
        </authorList>
    </citation>
    <scope>NUCLEOTIDE SEQUENCE [LARGE SCALE GENOMIC DNA]</scope>
    <source>
        <strain evidence="5 6">IHEM 14462</strain>
    </source>
</reference>